<evidence type="ECO:0000256" key="1">
    <source>
        <dbReference type="SAM" id="MobiDB-lite"/>
    </source>
</evidence>
<accession>A0A0C9WD59</accession>
<dbReference type="EMBL" id="KN839857">
    <property type="protein sequence ID" value="KIJ62182.1"/>
    <property type="molecule type" value="Genomic_DNA"/>
</dbReference>
<feature type="compositionally biased region" description="Low complexity" evidence="1">
    <location>
        <begin position="156"/>
        <end position="183"/>
    </location>
</feature>
<feature type="compositionally biased region" description="Low complexity" evidence="1">
    <location>
        <begin position="104"/>
        <end position="124"/>
    </location>
</feature>
<organism evidence="2 3">
    <name type="scientific">Hydnomerulius pinastri MD-312</name>
    <dbReference type="NCBI Taxonomy" id="994086"/>
    <lineage>
        <taxon>Eukaryota</taxon>
        <taxon>Fungi</taxon>
        <taxon>Dikarya</taxon>
        <taxon>Basidiomycota</taxon>
        <taxon>Agaricomycotina</taxon>
        <taxon>Agaricomycetes</taxon>
        <taxon>Agaricomycetidae</taxon>
        <taxon>Boletales</taxon>
        <taxon>Boletales incertae sedis</taxon>
        <taxon>Leucogyrophana</taxon>
    </lineage>
</organism>
<feature type="region of interest" description="Disordered" evidence="1">
    <location>
        <begin position="153"/>
        <end position="187"/>
    </location>
</feature>
<dbReference type="AlphaFoldDB" id="A0A0C9WD59"/>
<feature type="compositionally biased region" description="Low complexity" evidence="1">
    <location>
        <begin position="343"/>
        <end position="357"/>
    </location>
</feature>
<gene>
    <name evidence="2" type="ORF">HYDPIDRAFT_169320</name>
</gene>
<dbReference type="OrthoDB" id="3270670at2759"/>
<keyword evidence="3" id="KW-1185">Reference proteome</keyword>
<sequence length="376" mass="40376">MFAERRFQPSERSPYPTHDNLLPATSSWSYGSRSLSETQHTLPQHSSSSWNANQYNGWSSATLSTSPSVSPPPYTAANSNYRHSGSGAFPHTDYPESSPRSIVSSTQPSLSSCLSSSPPYSRASQNHLSSLNSTLRFNNSLWGDGLYTIDDPETGSNSELPASSSSAAPSTRAPSISPSSLSPVKVEPEESAAADCFVMEFSSPTHAAQASSSLAPPTEVPLRATQASGPMRKMMGVFRLNPFSMHESGGQATTTWSGEDAGPLEEEPQMFEFQLDLPGCERAVSEPVRTQSPALEGGCDDDYDETSIWAKGKEPHYSTASHPSWLDNESAAPHTLPSLRPYSPHVSHSPSLSSASSRRTPLDVAALDVCTSLFIR</sequence>
<feature type="compositionally biased region" description="Polar residues" evidence="1">
    <location>
        <begin position="23"/>
        <end position="58"/>
    </location>
</feature>
<reference evidence="2 3" key="1">
    <citation type="submission" date="2014-04" db="EMBL/GenBank/DDBJ databases">
        <title>Evolutionary Origins and Diversification of the Mycorrhizal Mutualists.</title>
        <authorList>
            <consortium name="DOE Joint Genome Institute"/>
            <consortium name="Mycorrhizal Genomics Consortium"/>
            <person name="Kohler A."/>
            <person name="Kuo A."/>
            <person name="Nagy L.G."/>
            <person name="Floudas D."/>
            <person name="Copeland A."/>
            <person name="Barry K.W."/>
            <person name="Cichocki N."/>
            <person name="Veneault-Fourrey C."/>
            <person name="LaButti K."/>
            <person name="Lindquist E.A."/>
            <person name="Lipzen A."/>
            <person name="Lundell T."/>
            <person name="Morin E."/>
            <person name="Murat C."/>
            <person name="Riley R."/>
            <person name="Ohm R."/>
            <person name="Sun H."/>
            <person name="Tunlid A."/>
            <person name="Henrissat B."/>
            <person name="Grigoriev I.V."/>
            <person name="Hibbett D.S."/>
            <person name="Martin F."/>
        </authorList>
    </citation>
    <scope>NUCLEOTIDE SEQUENCE [LARGE SCALE GENOMIC DNA]</scope>
    <source>
        <strain evidence="2 3">MD-312</strain>
    </source>
</reference>
<evidence type="ECO:0000313" key="3">
    <source>
        <dbReference type="Proteomes" id="UP000053820"/>
    </source>
</evidence>
<feature type="region of interest" description="Disordered" evidence="1">
    <location>
        <begin position="1"/>
        <end position="126"/>
    </location>
</feature>
<evidence type="ECO:0000313" key="2">
    <source>
        <dbReference type="EMBL" id="KIJ62182.1"/>
    </source>
</evidence>
<protein>
    <submittedName>
        <fullName evidence="2">Uncharacterized protein</fullName>
    </submittedName>
</protein>
<feature type="region of interest" description="Disordered" evidence="1">
    <location>
        <begin position="319"/>
        <end position="358"/>
    </location>
</feature>
<feature type="compositionally biased region" description="Low complexity" evidence="1">
    <location>
        <begin position="59"/>
        <end position="68"/>
    </location>
</feature>
<proteinExistence type="predicted"/>
<dbReference type="Proteomes" id="UP000053820">
    <property type="component" value="Unassembled WGS sequence"/>
</dbReference>
<name>A0A0C9WD59_9AGAM</name>
<dbReference type="HOGENOM" id="CLU_043072_0_0_1"/>